<protein>
    <submittedName>
        <fullName evidence="5">Spermidine/putrescine transport system substrate-binding protein</fullName>
    </submittedName>
</protein>
<evidence type="ECO:0000313" key="5">
    <source>
        <dbReference type="EMBL" id="MBB6056610.1"/>
    </source>
</evidence>
<proteinExistence type="predicted"/>
<dbReference type="EMBL" id="JACHGR010000008">
    <property type="protein sequence ID" value="MBB6056610.1"/>
    <property type="molecule type" value="Genomic_DNA"/>
</dbReference>
<keyword evidence="3" id="KW-0732">Signal</keyword>
<dbReference type="AlphaFoldDB" id="A0A841GP50"/>
<dbReference type="GO" id="GO:0019808">
    <property type="term" value="F:polyamine binding"/>
    <property type="evidence" value="ECO:0007669"/>
    <property type="project" value="InterPro"/>
</dbReference>
<evidence type="ECO:0000256" key="2">
    <source>
        <dbReference type="ARBA" id="ARBA00022448"/>
    </source>
</evidence>
<dbReference type="PANTHER" id="PTHR30222:SF17">
    <property type="entry name" value="SPERMIDINE_PUTRESCINE-BINDING PERIPLASMIC PROTEIN"/>
    <property type="match status" value="1"/>
</dbReference>
<reference evidence="5 6" key="1">
    <citation type="submission" date="2020-08" db="EMBL/GenBank/DDBJ databases">
        <title>Genomic Encyclopedia of Type Strains, Phase IV (KMG-IV): sequencing the most valuable type-strain genomes for metagenomic binning, comparative biology and taxonomic classification.</title>
        <authorList>
            <person name="Goeker M."/>
        </authorList>
    </citation>
    <scope>NUCLEOTIDE SEQUENCE [LARGE SCALE GENOMIC DNA]</scope>
    <source>
        <strain evidence="5 6">DSM 22975</strain>
    </source>
</reference>
<dbReference type="GO" id="GO:0042597">
    <property type="term" value="C:periplasmic space"/>
    <property type="evidence" value="ECO:0007669"/>
    <property type="project" value="UniProtKB-SubCell"/>
</dbReference>
<accession>A0A841GP50</accession>
<keyword evidence="2" id="KW-0813">Transport</keyword>
<gene>
    <name evidence="5" type="ORF">HNR75_002548</name>
</gene>
<dbReference type="InterPro" id="IPR006059">
    <property type="entry name" value="SBP"/>
</dbReference>
<dbReference type="InterPro" id="IPR001188">
    <property type="entry name" value="Sperm_putr-bd"/>
</dbReference>
<name>A0A841GP50_9GAMM</name>
<sequence>MRYWLNMLLLSFAGYCPASELVIYTWEYYLAPEVKSRFEQETGVHIKEVSYDSDEARNRLLAGGYPPEFDIVSIDSLSLNDPTWRKLFIPMPAAVRTQNPAIDPAFTARCGDLAVPYMWGSLGIAYRRSQVSEPITRWQQLFTPEPGLAGRIVMVDDTFDLISVALKAAGFSINTHSEAELQAAYQLLRKQRPFVATYQLSFAALADSQWGKRIAAAMVYSGDFNVVRQYSEYDDWVYVAPDEGSPLWLDCMSVLKTSQHQNEAKRFLQFLTRPDIALLNGQTMGFTPALKKHYLPEAIQGNSIIYPPAKQLQRSEFYNADVSSSELRHAIYFSVLK</sequence>
<evidence type="ECO:0000256" key="4">
    <source>
        <dbReference type="ARBA" id="ARBA00022764"/>
    </source>
</evidence>
<dbReference type="Pfam" id="PF13416">
    <property type="entry name" value="SBP_bac_8"/>
    <property type="match status" value="1"/>
</dbReference>
<comment type="caution">
    <text evidence="5">The sequence shown here is derived from an EMBL/GenBank/DDBJ whole genome shotgun (WGS) entry which is preliminary data.</text>
</comment>
<dbReference type="CDD" id="cd13590">
    <property type="entry name" value="PBP2_PotD_PotF_like"/>
    <property type="match status" value="1"/>
</dbReference>
<keyword evidence="6" id="KW-1185">Reference proteome</keyword>
<evidence type="ECO:0000256" key="3">
    <source>
        <dbReference type="ARBA" id="ARBA00022729"/>
    </source>
</evidence>
<organism evidence="5 6">
    <name type="scientific">Tolumonas osonensis</name>
    <dbReference type="NCBI Taxonomy" id="675874"/>
    <lineage>
        <taxon>Bacteria</taxon>
        <taxon>Pseudomonadati</taxon>
        <taxon>Pseudomonadota</taxon>
        <taxon>Gammaproteobacteria</taxon>
        <taxon>Aeromonadales</taxon>
        <taxon>Aeromonadaceae</taxon>
        <taxon>Tolumonas</taxon>
    </lineage>
</organism>
<evidence type="ECO:0000256" key="1">
    <source>
        <dbReference type="ARBA" id="ARBA00004418"/>
    </source>
</evidence>
<dbReference type="RefSeq" id="WP_188027328.1">
    <property type="nucleotide sequence ID" value="NZ_JACHGR010000008.1"/>
</dbReference>
<dbReference type="Gene3D" id="3.40.190.10">
    <property type="entry name" value="Periplasmic binding protein-like II"/>
    <property type="match status" value="2"/>
</dbReference>
<keyword evidence="4" id="KW-0574">Periplasm</keyword>
<dbReference type="Proteomes" id="UP000585721">
    <property type="component" value="Unassembled WGS sequence"/>
</dbReference>
<dbReference type="SUPFAM" id="SSF53850">
    <property type="entry name" value="Periplasmic binding protein-like II"/>
    <property type="match status" value="1"/>
</dbReference>
<dbReference type="GO" id="GO:0015846">
    <property type="term" value="P:polyamine transport"/>
    <property type="evidence" value="ECO:0007669"/>
    <property type="project" value="InterPro"/>
</dbReference>
<dbReference type="PRINTS" id="PR00909">
    <property type="entry name" value="SPERMDNBNDNG"/>
</dbReference>
<comment type="subcellular location">
    <subcellularLocation>
        <location evidence="1">Periplasm</location>
    </subcellularLocation>
</comment>
<dbReference type="PANTHER" id="PTHR30222">
    <property type="entry name" value="SPERMIDINE/PUTRESCINE-BINDING PERIPLASMIC PROTEIN"/>
    <property type="match status" value="1"/>
</dbReference>
<evidence type="ECO:0000313" key="6">
    <source>
        <dbReference type="Proteomes" id="UP000585721"/>
    </source>
</evidence>